<dbReference type="OrthoDB" id="217868at2157"/>
<reference evidence="2" key="1">
    <citation type="submission" date="2017-01" db="EMBL/GenBank/DDBJ databases">
        <authorList>
            <person name="Varghese N."/>
            <person name="Submissions S."/>
        </authorList>
    </citation>
    <scope>NUCLEOTIDE SEQUENCE [LARGE SCALE GENOMIC DNA]</scope>
    <source>
        <strain evidence="2">type strain: HArc-</strain>
    </source>
</reference>
<dbReference type="RefSeq" id="WP_076608070.1">
    <property type="nucleotide sequence ID" value="NZ_FTNR01000002.1"/>
</dbReference>
<organism evidence="1 2">
    <name type="scientific">Natronorubrum thiooxidans</name>
    <dbReference type="NCBI Taxonomy" id="308853"/>
    <lineage>
        <taxon>Archaea</taxon>
        <taxon>Methanobacteriati</taxon>
        <taxon>Methanobacteriota</taxon>
        <taxon>Stenosarchaea group</taxon>
        <taxon>Halobacteria</taxon>
        <taxon>Halobacteriales</taxon>
        <taxon>Natrialbaceae</taxon>
        <taxon>Natronorubrum</taxon>
    </lineage>
</organism>
<dbReference type="AlphaFoldDB" id="A0A1N7DNE4"/>
<dbReference type="EMBL" id="FTNR01000002">
    <property type="protein sequence ID" value="SIR77369.1"/>
    <property type="molecule type" value="Genomic_DNA"/>
</dbReference>
<proteinExistence type="predicted"/>
<keyword evidence="2" id="KW-1185">Reference proteome</keyword>
<accession>A0A1N7DNE4</accession>
<evidence type="ECO:0000313" key="2">
    <source>
        <dbReference type="Proteomes" id="UP000185936"/>
    </source>
</evidence>
<dbReference type="Proteomes" id="UP000185936">
    <property type="component" value="Unassembled WGS sequence"/>
</dbReference>
<evidence type="ECO:0000313" key="1">
    <source>
        <dbReference type="EMBL" id="SIR77369.1"/>
    </source>
</evidence>
<gene>
    <name evidence="1" type="ORF">SAMN05421752_102398</name>
</gene>
<name>A0A1N7DNE4_9EURY</name>
<sequence length="115" mass="12654">MATESQFDDISLTEQVILLAVAAQHRDEETPVQTHDLRHICQSQLEGVDTEVVGTITEADVMRSLYSLEDAGFVEEIKTNQTSPTGKGRPAYTLALALDDVYEGVNDDLLEDDLS</sequence>
<protein>
    <submittedName>
        <fullName evidence="1">Uncharacterized protein</fullName>
    </submittedName>
</protein>
<dbReference type="STRING" id="308853.SAMN05421752_102398"/>